<reference evidence="3 4" key="1">
    <citation type="submission" date="2016-09" db="EMBL/GenBank/DDBJ databases">
        <title>Couchioplanes caeruleus draft genome sequence.</title>
        <authorList>
            <person name="Sheehan J."/>
            <person name="Caffrey P."/>
        </authorList>
    </citation>
    <scope>NUCLEOTIDE SEQUENCE [LARGE SCALE GENOMIC DNA]</scope>
    <source>
        <strain evidence="3 4">DSM 43634</strain>
    </source>
</reference>
<keyword evidence="4" id="KW-1185">Reference proteome</keyword>
<feature type="region of interest" description="Disordered" evidence="1">
    <location>
        <begin position="38"/>
        <end position="69"/>
    </location>
</feature>
<evidence type="ECO:0008006" key="5">
    <source>
        <dbReference type="Google" id="ProtNLM"/>
    </source>
</evidence>
<evidence type="ECO:0000256" key="2">
    <source>
        <dbReference type="SAM" id="SignalP"/>
    </source>
</evidence>
<name>A0A1K0GTD2_9ACTN</name>
<keyword evidence="2" id="KW-0732">Signal</keyword>
<evidence type="ECO:0000313" key="4">
    <source>
        <dbReference type="Proteomes" id="UP000182486"/>
    </source>
</evidence>
<evidence type="ECO:0000313" key="3">
    <source>
        <dbReference type="EMBL" id="OJF12539.1"/>
    </source>
</evidence>
<comment type="caution">
    <text evidence="3">The sequence shown here is derived from an EMBL/GenBank/DDBJ whole genome shotgun (WGS) entry which is preliminary data.</text>
</comment>
<dbReference type="PROSITE" id="PS51257">
    <property type="entry name" value="PROKAR_LIPOPROTEIN"/>
    <property type="match status" value="1"/>
</dbReference>
<evidence type="ECO:0000256" key="1">
    <source>
        <dbReference type="SAM" id="MobiDB-lite"/>
    </source>
</evidence>
<accession>A0A1K0GTD2</accession>
<protein>
    <recommendedName>
        <fullName evidence="5">Lipoprotein</fullName>
    </recommendedName>
</protein>
<feature type="compositionally biased region" description="Polar residues" evidence="1">
    <location>
        <begin position="55"/>
        <end position="65"/>
    </location>
</feature>
<dbReference type="Proteomes" id="UP000182486">
    <property type="component" value="Unassembled WGS sequence"/>
</dbReference>
<dbReference type="EMBL" id="MEIA01000214">
    <property type="protein sequence ID" value="OJF12539.1"/>
    <property type="molecule type" value="Genomic_DNA"/>
</dbReference>
<proteinExistence type="predicted"/>
<organism evidence="3 4">
    <name type="scientific">Couchioplanes caeruleus subsp. caeruleus</name>
    <dbReference type="NCBI Taxonomy" id="56427"/>
    <lineage>
        <taxon>Bacteria</taxon>
        <taxon>Bacillati</taxon>
        <taxon>Actinomycetota</taxon>
        <taxon>Actinomycetes</taxon>
        <taxon>Micromonosporales</taxon>
        <taxon>Micromonosporaceae</taxon>
        <taxon>Couchioplanes</taxon>
    </lineage>
</organism>
<gene>
    <name evidence="3" type="ORF">BG844_20075</name>
</gene>
<sequence>MIGRRGAALAATVLLTLSVFGCADQTGNTAQPLAPAVPAQDLRSPGAPQVHPRWQSCSKEPSSYQRGDDDSAALTMPRLAGNFHPVAAIICGLGPQHRPDGGIDAIAAEDRVDDVAALLTALHLPDEPPLPEPSDDDESPVRACTMNLVLPPWLALLDAEGRWVRPGIPLDACGHPRYEVMTAIDKARRTRIATRVLQEIESAEAAATGCSDVWADMVWVTGMDSATRPAEDLAVLADDGASVHACIYRVPVGEQRSEKPRGAVVSRHLLPAGRWAAIKRQVEAAGPVQACSTPASRFALLMPTDIYVELDGCQRILAPAAPRGDGTSSDTLRQAPAALPALLTK</sequence>
<feature type="chain" id="PRO_5009664521" description="Lipoprotein" evidence="2">
    <location>
        <begin position="24"/>
        <end position="345"/>
    </location>
</feature>
<dbReference type="RefSeq" id="WP_071806876.1">
    <property type="nucleotide sequence ID" value="NZ_MEIA01000214.1"/>
</dbReference>
<feature type="signal peptide" evidence="2">
    <location>
        <begin position="1"/>
        <end position="23"/>
    </location>
</feature>
<dbReference type="AlphaFoldDB" id="A0A1K0GTD2"/>